<name>A0A9D6V1C1_9BACT</name>
<gene>
    <name evidence="8" type="ORF">HY912_05365</name>
</gene>
<dbReference type="SUPFAM" id="SSF102114">
    <property type="entry name" value="Radical SAM enzymes"/>
    <property type="match status" value="1"/>
</dbReference>
<reference evidence="8" key="1">
    <citation type="submission" date="2020-07" db="EMBL/GenBank/DDBJ databases">
        <title>Huge and variable diversity of episymbiotic CPR bacteria and DPANN archaea in groundwater ecosystems.</title>
        <authorList>
            <person name="He C.Y."/>
            <person name="Keren R."/>
            <person name="Whittaker M."/>
            <person name="Farag I.F."/>
            <person name="Doudna J."/>
            <person name="Cate J.H.D."/>
            <person name="Banfield J.F."/>
        </authorList>
    </citation>
    <scope>NUCLEOTIDE SEQUENCE</scope>
    <source>
        <strain evidence="8">NC_groundwater_1664_Pr3_B-0.1um_52_9</strain>
    </source>
</reference>
<dbReference type="Pfam" id="PF04055">
    <property type="entry name" value="Radical_SAM"/>
    <property type="match status" value="1"/>
</dbReference>
<comment type="caution">
    <text evidence="8">The sequence shown here is derived from an EMBL/GenBank/DDBJ whole genome shotgun (WGS) entry which is preliminary data.</text>
</comment>
<sequence>MSDNTHNLASLAPVHLTLETTSTCNLRCIMCKHHRPGIGHKNHVMNMDLFQSVLEELSNSIGFVCLTVTGDTFCDPLLSSRLASIKRHPKLTIEIITNGHLLTEQNLRPFQGMRNPLYITVSVDSPYDLTYSSIRGGRGVSVPLENLKKLKKLAQTLEIEEINQGISFVMMKRTILGLIPFLSIAAELGCDKFSTSHLIVVDETLGAESLFQYPVFTNYTIAAAREKALELGLQFHAPPFFAVTEQEILSYKSCRITRCDYLERRLTVGADGRVEACCNFLDPIPILGNSLKEPVMSVWNGERRSLYRQALREDNPLFPCNNCCILELDKEYLFASEPFGVSCPPELRNTEQTPDLKKEGFFLLSAEDAEEEIASKLASL</sequence>
<dbReference type="InterPro" id="IPR034391">
    <property type="entry name" value="AdoMet-like_SPASM_containing"/>
</dbReference>
<dbReference type="GO" id="GO:0051536">
    <property type="term" value="F:iron-sulfur cluster binding"/>
    <property type="evidence" value="ECO:0007669"/>
    <property type="project" value="UniProtKB-KW"/>
</dbReference>
<evidence type="ECO:0000256" key="5">
    <source>
        <dbReference type="ARBA" id="ARBA00023004"/>
    </source>
</evidence>
<dbReference type="SFLD" id="SFLDS00029">
    <property type="entry name" value="Radical_SAM"/>
    <property type="match status" value="1"/>
</dbReference>
<evidence type="ECO:0000256" key="2">
    <source>
        <dbReference type="ARBA" id="ARBA00022485"/>
    </source>
</evidence>
<proteinExistence type="predicted"/>
<dbReference type="GO" id="GO:0046872">
    <property type="term" value="F:metal ion binding"/>
    <property type="evidence" value="ECO:0007669"/>
    <property type="project" value="UniProtKB-KW"/>
</dbReference>
<keyword evidence="5" id="KW-0408">Iron</keyword>
<evidence type="ECO:0000313" key="9">
    <source>
        <dbReference type="Proteomes" id="UP000807825"/>
    </source>
</evidence>
<dbReference type="CDD" id="cd01335">
    <property type="entry name" value="Radical_SAM"/>
    <property type="match status" value="1"/>
</dbReference>
<dbReference type="InterPro" id="IPR058240">
    <property type="entry name" value="rSAM_sf"/>
</dbReference>
<comment type="cofactor">
    <cofactor evidence="1">
        <name>[4Fe-4S] cluster</name>
        <dbReference type="ChEBI" id="CHEBI:49883"/>
    </cofactor>
</comment>
<evidence type="ECO:0000259" key="7">
    <source>
        <dbReference type="PROSITE" id="PS51918"/>
    </source>
</evidence>
<dbReference type="InterPro" id="IPR013785">
    <property type="entry name" value="Aldolase_TIM"/>
</dbReference>
<evidence type="ECO:0000256" key="6">
    <source>
        <dbReference type="ARBA" id="ARBA00023014"/>
    </source>
</evidence>
<dbReference type="InterPro" id="IPR007197">
    <property type="entry name" value="rSAM"/>
</dbReference>
<keyword evidence="6" id="KW-0411">Iron-sulfur</keyword>
<dbReference type="Proteomes" id="UP000807825">
    <property type="component" value="Unassembled WGS sequence"/>
</dbReference>
<dbReference type="CDD" id="cd21109">
    <property type="entry name" value="SPASM"/>
    <property type="match status" value="1"/>
</dbReference>
<accession>A0A9D6V1C1</accession>
<keyword evidence="3" id="KW-0949">S-adenosyl-L-methionine</keyword>
<protein>
    <submittedName>
        <fullName evidence="8">Radical SAM protein</fullName>
    </submittedName>
</protein>
<keyword evidence="2" id="KW-0004">4Fe-4S</keyword>
<evidence type="ECO:0000313" key="8">
    <source>
        <dbReference type="EMBL" id="MBI5248904.1"/>
    </source>
</evidence>
<dbReference type="SFLD" id="SFLDG01387">
    <property type="entry name" value="BtrN-like_SPASM_domain_contain"/>
    <property type="match status" value="1"/>
</dbReference>
<dbReference type="InterPro" id="IPR050377">
    <property type="entry name" value="Radical_SAM_PqqE_MftC-like"/>
</dbReference>
<evidence type="ECO:0000256" key="4">
    <source>
        <dbReference type="ARBA" id="ARBA00022723"/>
    </source>
</evidence>
<dbReference type="PROSITE" id="PS51918">
    <property type="entry name" value="RADICAL_SAM"/>
    <property type="match status" value="1"/>
</dbReference>
<dbReference type="PANTHER" id="PTHR11228:SF7">
    <property type="entry name" value="PQQA PEPTIDE CYCLASE"/>
    <property type="match status" value="1"/>
</dbReference>
<evidence type="ECO:0000256" key="3">
    <source>
        <dbReference type="ARBA" id="ARBA00022691"/>
    </source>
</evidence>
<dbReference type="AlphaFoldDB" id="A0A9D6V1C1"/>
<dbReference type="SFLD" id="SFLDG01067">
    <property type="entry name" value="SPASM/twitch_domain_containing"/>
    <property type="match status" value="1"/>
</dbReference>
<organism evidence="8 9">
    <name type="scientific">Desulfomonile tiedjei</name>
    <dbReference type="NCBI Taxonomy" id="2358"/>
    <lineage>
        <taxon>Bacteria</taxon>
        <taxon>Pseudomonadati</taxon>
        <taxon>Thermodesulfobacteriota</taxon>
        <taxon>Desulfomonilia</taxon>
        <taxon>Desulfomonilales</taxon>
        <taxon>Desulfomonilaceae</taxon>
        <taxon>Desulfomonile</taxon>
    </lineage>
</organism>
<dbReference type="GO" id="GO:0003824">
    <property type="term" value="F:catalytic activity"/>
    <property type="evidence" value="ECO:0007669"/>
    <property type="project" value="InterPro"/>
</dbReference>
<dbReference type="PANTHER" id="PTHR11228">
    <property type="entry name" value="RADICAL SAM DOMAIN PROTEIN"/>
    <property type="match status" value="1"/>
</dbReference>
<feature type="domain" description="Radical SAM core" evidence="7">
    <location>
        <begin position="10"/>
        <end position="230"/>
    </location>
</feature>
<dbReference type="InterPro" id="IPR023885">
    <property type="entry name" value="4Fe4S-binding_SPASM_dom"/>
</dbReference>
<dbReference type="Pfam" id="PF13186">
    <property type="entry name" value="SPASM"/>
    <property type="match status" value="1"/>
</dbReference>
<evidence type="ECO:0000256" key="1">
    <source>
        <dbReference type="ARBA" id="ARBA00001966"/>
    </source>
</evidence>
<dbReference type="EMBL" id="JACRDE010000155">
    <property type="protein sequence ID" value="MBI5248904.1"/>
    <property type="molecule type" value="Genomic_DNA"/>
</dbReference>
<keyword evidence="4" id="KW-0479">Metal-binding</keyword>
<dbReference type="Gene3D" id="3.20.20.70">
    <property type="entry name" value="Aldolase class I"/>
    <property type="match status" value="1"/>
</dbReference>